<dbReference type="InterPro" id="IPR021109">
    <property type="entry name" value="Peptidase_aspartic_dom_sf"/>
</dbReference>
<feature type="active site" evidence="2">
    <location>
        <position position="176"/>
    </location>
</feature>
<evidence type="ECO:0000256" key="3">
    <source>
        <dbReference type="PIRSR" id="PIRSR601461-2"/>
    </source>
</evidence>
<comment type="caution">
    <text evidence="7">The sequence shown here is derived from an EMBL/GenBank/DDBJ whole genome shotgun (WGS) entry which is preliminary data.</text>
</comment>
<feature type="region of interest" description="Disordered" evidence="4">
    <location>
        <begin position="83"/>
        <end position="103"/>
    </location>
</feature>
<accession>A0A4Y9XMD1</accession>
<reference evidence="7 8" key="1">
    <citation type="submission" date="2019-02" db="EMBL/GenBank/DDBJ databases">
        <title>Genome sequencing of the rare red list fungi Dentipellis fragilis.</title>
        <authorList>
            <person name="Buettner E."/>
            <person name="Kellner H."/>
        </authorList>
    </citation>
    <scope>NUCLEOTIDE SEQUENCE [LARGE SCALE GENOMIC DNA]</scope>
    <source>
        <strain evidence="7 8">DSM 105465</strain>
    </source>
</reference>
<dbReference type="OrthoDB" id="28208at2759"/>
<feature type="active site" evidence="2">
    <location>
        <position position="374"/>
    </location>
</feature>
<evidence type="ECO:0000259" key="6">
    <source>
        <dbReference type="PROSITE" id="PS51767"/>
    </source>
</evidence>
<keyword evidence="8" id="KW-1185">Reference proteome</keyword>
<dbReference type="InterPro" id="IPR001461">
    <property type="entry name" value="Aspartic_peptidase_A1"/>
</dbReference>
<dbReference type="Pfam" id="PF00026">
    <property type="entry name" value="Asp"/>
    <property type="match status" value="1"/>
</dbReference>
<dbReference type="PROSITE" id="PS51767">
    <property type="entry name" value="PEPTIDASE_A1"/>
    <property type="match status" value="1"/>
</dbReference>
<dbReference type="InterPro" id="IPR034164">
    <property type="entry name" value="Pepsin-like_dom"/>
</dbReference>
<sequence>MQLTSSFTLLLESVLAASLPSYVTAAPIDSNVGIFSFPLILNQLRADVHPGVSRRRYTRMMANGTETTTPSSLRDNYAVRRASTPLTTPPTTPLTTPPVAPPAAPPVTPPAIAADDPIRDLTLDEQEGHEYATDITPAVTPKVANMVGLSIEGVDDGYIALVQIGMPPRNFKLLMDSGSADLWVGSEMCQSTVPLPAGKPPLRCGKHVFLGPKTSTSFKEIAGSKWKVSYGTGKVTGMLVTDNVKIGTLALPNHPFGVAKTETKDFTDAVLDGLLGVAQSISARQGQLNIVDSLFKQKLIARPVVLFKISRLADKKNDGQITFSGLDTTKFDPKTLVSIPNVSRLGLWEAAVDVVTINGKALAFTGGAHTTVMDIGSNFIVMPPADATALNAALGGRTDAAGDLFLPCNTKAQLAVTISKEAFTIDMRDLVVDDPDSVGECSSIISPEADPVEDGNPNGWLFGAPFLKNVYLLLDMQANTIELAKLV</sequence>
<gene>
    <name evidence="7" type="ORF">EVG20_g11091</name>
</gene>
<dbReference type="InterPro" id="IPR033121">
    <property type="entry name" value="PEPTIDASE_A1"/>
</dbReference>
<feature type="chain" id="PRO_5021307100" description="Peptidase A1 domain-containing protein" evidence="5">
    <location>
        <begin position="26"/>
        <end position="487"/>
    </location>
</feature>
<evidence type="ECO:0000256" key="1">
    <source>
        <dbReference type="ARBA" id="ARBA00007447"/>
    </source>
</evidence>
<evidence type="ECO:0000313" key="8">
    <source>
        <dbReference type="Proteomes" id="UP000298327"/>
    </source>
</evidence>
<dbReference type="AlphaFoldDB" id="A0A4Y9XMD1"/>
<evidence type="ECO:0000256" key="4">
    <source>
        <dbReference type="SAM" id="MobiDB-lite"/>
    </source>
</evidence>
<dbReference type="Proteomes" id="UP000298327">
    <property type="component" value="Unassembled WGS sequence"/>
</dbReference>
<evidence type="ECO:0000256" key="2">
    <source>
        <dbReference type="PIRSR" id="PIRSR601461-1"/>
    </source>
</evidence>
<dbReference type="SUPFAM" id="SSF50630">
    <property type="entry name" value="Acid proteases"/>
    <property type="match status" value="1"/>
</dbReference>
<protein>
    <recommendedName>
        <fullName evidence="6">Peptidase A1 domain-containing protein</fullName>
    </recommendedName>
</protein>
<dbReference type="CDD" id="cd05471">
    <property type="entry name" value="pepsin_like"/>
    <property type="match status" value="1"/>
</dbReference>
<feature type="compositionally biased region" description="Pro residues" evidence="4">
    <location>
        <begin position="87"/>
        <end position="103"/>
    </location>
</feature>
<evidence type="ECO:0000313" key="7">
    <source>
        <dbReference type="EMBL" id="TFY51245.1"/>
    </source>
</evidence>
<keyword evidence="3" id="KW-1015">Disulfide bond</keyword>
<feature type="signal peptide" evidence="5">
    <location>
        <begin position="1"/>
        <end position="25"/>
    </location>
</feature>
<dbReference type="GO" id="GO:0006508">
    <property type="term" value="P:proteolysis"/>
    <property type="evidence" value="ECO:0007669"/>
    <property type="project" value="InterPro"/>
</dbReference>
<organism evidence="7 8">
    <name type="scientific">Dentipellis fragilis</name>
    <dbReference type="NCBI Taxonomy" id="205917"/>
    <lineage>
        <taxon>Eukaryota</taxon>
        <taxon>Fungi</taxon>
        <taxon>Dikarya</taxon>
        <taxon>Basidiomycota</taxon>
        <taxon>Agaricomycotina</taxon>
        <taxon>Agaricomycetes</taxon>
        <taxon>Russulales</taxon>
        <taxon>Hericiaceae</taxon>
        <taxon>Dentipellis</taxon>
    </lineage>
</organism>
<dbReference type="GO" id="GO:0004190">
    <property type="term" value="F:aspartic-type endopeptidase activity"/>
    <property type="evidence" value="ECO:0007669"/>
    <property type="project" value="InterPro"/>
</dbReference>
<evidence type="ECO:0000256" key="5">
    <source>
        <dbReference type="SAM" id="SignalP"/>
    </source>
</evidence>
<keyword evidence="5" id="KW-0732">Signal</keyword>
<feature type="disulfide bond" evidence="3">
    <location>
        <begin position="189"/>
        <end position="204"/>
    </location>
</feature>
<proteinExistence type="inferred from homology"/>
<comment type="similarity">
    <text evidence="1">Belongs to the peptidase A1 family.</text>
</comment>
<dbReference type="PANTHER" id="PTHR47966:SF75">
    <property type="entry name" value="ENDOPEPTIDASE (CTSD), PUTATIVE (AFU_ORTHOLOGUE AFUA_4G07040)-RELATED"/>
    <property type="match status" value="1"/>
</dbReference>
<dbReference type="PRINTS" id="PR00792">
    <property type="entry name" value="PEPSIN"/>
</dbReference>
<dbReference type="EMBL" id="SEOQ01001570">
    <property type="protein sequence ID" value="TFY51245.1"/>
    <property type="molecule type" value="Genomic_DNA"/>
</dbReference>
<feature type="domain" description="Peptidase A1" evidence="6">
    <location>
        <begin position="158"/>
        <end position="484"/>
    </location>
</feature>
<dbReference type="Gene3D" id="2.40.70.10">
    <property type="entry name" value="Acid Proteases"/>
    <property type="match status" value="2"/>
</dbReference>
<dbReference type="PANTHER" id="PTHR47966">
    <property type="entry name" value="BETA-SITE APP-CLEAVING ENZYME, ISOFORM A-RELATED"/>
    <property type="match status" value="1"/>
</dbReference>
<name>A0A4Y9XMD1_9AGAM</name>